<evidence type="ECO:0000256" key="13">
    <source>
        <dbReference type="HAMAP-Rule" id="MF_00233"/>
    </source>
</evidence>
<dbReference type="KEGG" id="lem:LEN_1333"/>
<evidence type="ECO:0000256" key="12">
    <source>
        <dbReference type="ARBA" id="ARBA00023288"/>
    </source>
</evidence>
<protein>
    <recommendedName>
        <fullName evidence="4 13">Outer-membrane lipoprotein LolB</fullName>
    </recommendedName>
</protein>
<dbReference type="Gene3D" id="2.50.20.10">
    <property type="entry name" value="Lipoprotein localisation LolA/LolB/LppX"/>
    <property type="match status" value="1"/>
</dbReference>
<evidence type="ECO:0000256" key="7">
    <source>
        <dbReference type="ARBA" id="ARBA00022927"/>
    </source>
</evidence>
<evidence type="ECO:0000256" key="1">
    <source>
        <dbReference type="ARBA" id="ARBA00004459"/>
    </source>
</evidence>
<dbReference type="NCBIfam" id="TIGR00548">
    <property type="entry name" value="lolB"/>
    <property type="match status" value="1"/>
</dbReference>
<evidence type="ECO:0000256" key="4">
    <source>
        <dbReference type="ARBA" id="ARBA00016202"/>
    </source>
</evidence>
<organism evidence="14 15">
    <name type="scientific">Lysobacter enzymogenes</name>
    <dbReference type="NCBI Taxonomy" id="69"/>
    <lineage>
        <taxon>Bacteria</taxon>
        <taxon>Pseudomonadati</taxon>
        <taxon>Pseudomonadota</taxon>
        <taxon>Gammaproteobacteria</taxon>
        <taxon>Lysobacterales</taxon>
        <taxon>Lysobacteraceae</taxon>
        <taxon>Lysobacter</taxon>
    </lineage>
</organism>
<accession>A0AAU9AHI2</accession>
<keyword evidence="6" id="KW-0732">Signal</keyword>
<reference evidence="14 15" key="1">
    <citation type="journal article" date="2017" name="DNA Res.">
        <title>Complete genome sequence and expression profile of the commercial lytic enzyme producer Lysobacter enzymogenes M497-1.</title>
        <authorList>
            <person name="Takami H."/>
            <person name="Toyoda A."/>
            <person name="Uchiyama I."/>
            <person name="Itoh T."/>
            <person name="Takaki Y."/>
            <person name="Arai W."/>
            <person name="Nishi S."/>
            <person name="Kawai M."/>
            <person name="Shinya K."/>
            <person name="Ikeda H."/>
        </authorList>
    </citation>
    <scope>NUCLEOTIDE SEQUENCE [LARGE SCALE GENOMIC DNA]</scope>
    <source>
        <strain evidence="14 15">M497-1</strain>
    </source>
</reference>
<evidence type="ECO:0000313" key="14">
    <source>
        <dbReference type="EMBL" id="BAV96820.1"/>
    </source>
</evidence>
<dbReference type="HAMAP" id="MF_00233">
    <property type="entry name" value="LolB"/>
    <property type="match status" value="1"/>
</dbReference>
<dbReference type="AlphaFoldDB" id="A0AAU9AHI2"/>
<comment type="similarity">
    <text evidence="2 13">Belongs to the LolB family.</text>
</comment>
<evidence type="ECO:0000256" key="3">
    <source>
        <dbReference type="ARBA" id="ARBA00011245"/>
    </source>
</evidence>
<evidence type="ECO:0000256" key="6">
    <source>
        <dbReference type="ARBA" id="ARBA00022729"/>
    </source>
</evidence>
<dbReference type="Pfam" id="PF03550">
    <property type="entry name" value="LolB"/>
    <property type="match status" value="1"/>
</dbReference>
<dbReference type="CDD" id="cd16326">
    <property type="entry name" value="LolB"/>
    <property type="match status" value="1"/>
</dbReference>
<keyword evidence="12" id="KW-0449">Lipoprotein</keyword>
<evidence type="ECO:0000256" key="8">
    <source>
        <dbReference type="ARBA" id="ARBA00023136"/>
    </source>
</evidence>
<dbReference type="GO" id="GO:0015031">
    <property type="term" value="P:protein transport"/>
    <property type="evidence" value="ECO:0007669"/>
    <property type="project" value="UniProtKB-KW"/>
</dbReference>
<gene>
    <name evidence="13" type="primary">lolB</name>
    <name evidence="14" type="ORF">LEN_1333</name>
</gene>
<comment type="subunit">
    <text evidence="3 13">Monomer.</text>
</comment>
<keyword evidence="5 13" id="KW-0813">Transport</keyword>
<name>A0AAU9AHI2_LYSEN</name>
<dbReference type="Proteomes" id="UP000218824">
    <property type="component" value="Chromosome"/>
</dbReference>
<dbReference type="EMBL" id="AP014940">
    <property type="protein sequence ID" value="BAV96820.1"/>
    <property type="molecule type" value="Genomic_DNA"/>
</dbReference>
<dbReference type="GeneID" id="83063206"/>
<dbReference type="InterPro" id="IPR029046">
    <property type="entry name" value="LolA/LolB/LppX"/>
</dbReference>
<dbReference type="GO" id="GO:0044874">
    <property type="term" value="P:lipoprotein localization to outer membrane"/>
    <property type="evidence" value="ECO:0007669"/>
    <property type="project" value="UniProtKB-UniRule"/>
</dbReference>
<keyword evidence="10 13" id="KW-0143">Chaperone</keyword>
<keyword evidence="9" id="KW-0564">Palmitate</keyword>
<evidence type="ECO:0000256" key="10">
    <source>
        <dbReference type="ARBA" id="ARBA00023186"/>
    </source>
</evidence>
<dbReference type="RefSeq" id="WP_232518434.1">
    <property type="nucleotide sequence ID" value="NZ_AP014940.1"/>
</dbReference>
<keyword evidence="8 13" id="KW-0472">Membrane</keyword>
<keyword evidence="7 13" id="KW-0653">Protein transport</keyword>
<evidence type="ECO:0000256" key="2">
    <source>
        <dbReference type="ARBA" id="ARBA00009696"/>
    </source>
</evidence>
<evidence type="ECO:0000256" key="11">
    <source>
        <dbReference type="ARBA" id="ARBA00023237"/>
    </source>
</evidence>
<proteinExistence type="inferred from homology"/>
<comment type="subcellular location">
    <subcellularLocation>
        <location evidence="1">Cell outer membrane</location>
        <topology evidence="1">Lipid-anchor</topology>
    </subcellularLocation>
</comment>
<keyword evidence="11 13" id="KW-0998">Cell outer membrane</keyword>
<evidence type="ECO:0000256" key="5">
    <source>
        <dbReference type="ARBA" id="ARBA00022448"/>
    </source>
</evidence>
<dbReference type="GO" id="GO:0009279">
    <property type="term" value="C:cell outer membrane"/>
    <property type="evidence" value="ECO:0007669"/>
    <property type="project" value="UniProtKB-SubCell"/>
</dbReference>
<dbReference type="SUPFAM" id="SSF89392">
    <property type="entry name" value="Prokaryotic lipoproteins and lipoprotein localization factors"/>
    <property type="match status" value="1"/>
</dbReference>
<evidence type="ECO:0000313" key="15">
    <source>
        <dbReference type="Proteomes" id="UP000218824"/>
    </source>
</evidence>
<dbReference type="InterPro" id="IPR004565">
    <property type="entry name" value="OM_lipoprot_LolB"/>
</dbReference>
<evidence type="ECO:0000256" key="9">
    <source>
        <dbReference type="ARBA" id="ARBA00023139"/>
    </source>
</evidence>
<sequence>MSAADFGRAATGVKLAARARIGAALVLTALLTACAGAGVRPGAPAGQVVPAADAVEREAARAARVRAAADWSLTGRIAVSNAGKGGSGRIEWSQRGDAYEVALSAPVTRQSWRLSGGPDGARLDGLDGGPREGADAAEVLFQATGWDIPVAALGQWLRGLPAGDGADARIVPGADGRPQSIAQGGWTIAYEWPASGDLPARLDARRDSARVRLIVDQWQGATAQAAPERADPRTALLFSGRMSHPLRKQLLALNLDDPVADARTNLARGERRPIGLGTGWGWVRAPGWGEPRWDGTLAVAKFTGEDRDRVVMLDGTDADYLDEPALWDRAEIYAHAYNAALRQLLRDSGGEYAGSEPAALSR</sequence>
<comment type="function">
    <text evidence="13">Plays a critical role in the incorporation of lipoproteins in the outer membrane after they are released by the LolA protein.</text>
</comment>